<dbReference type="InterPro" id="IPR050316">
    <property type="entry name" value="Tyrosinase/Hemocyanin"/>
</dbReference>
<feature type="domain" description="Tyrosinase copper-binding" evidence="12">
    <location>
        <begin position="133"/>
        <end position="150"/>
    </location>
</feature>
<evidence type="ECO:0000256" key="4">
    <source>
        <dbReference type="ARBA" id="ARBA00022723"/>
    </source>
</evidence>
<keyword evidence="4" id="KW-0479">Metal-binding</keyword>
<dbReference type="Pfam" id="PF00264">
    <property type="entry name" value="Tyrosinase"/>
    <property type="match status" value="1"/>
</dbReference>
<dbReference type="InterPro" id="IPR041640">
    <property type="entry name" value="Tyrosinase_C"/>
</dbReference>
<evidence type="ECO:0000256" key="5">
    <source>
        <dbReference type="ARBA" id="ARBA00023002"/>
    </source>
</evidence>
<comment type="caution">
    <text evidence="14">The sequence shown here is derived from an EMBL/GenBank/DDBJ whole genome shotgun (WGS) entry which is preliminary data.</text>
</comment>
<feature type="chain" id="PRO_5043720908" description="tyrosinase" evidence="11">
    <location>
        <begin position="25"/>
        <end position="645"/>
    </location>
</feature>
<dbReference type="Proteomes" id="UP001375240">
    <property type="component" value="Unassembled WGS sequence"/>
</dbReference>
<comment type="similarity">
    <text evidence="2">Belongs to the tyrosinase family.</text>
</comment>
<organism evidence="14 15">
    <name type="scientific">Orbilia brochopaga</name>
    <dbReference type="NCBI Taxonomy" id="3140254"/>
    <lineage>
        <taxon>Eukaryota</taxon>
        <taxon>Fungi</taxon>
        <taxon>Dikarya</taxon>
        <taxon>Ascomycota</taxon>
        <taxon>Pezizomycotina</taxon>
        <taxon>Orbiliomycetes</taxon>
        <taxon>Orbiliales</taxon>
        <taxon>Orbiliaceae</taxon>
        <taxon>Orbilia</taxon>
    </lineage>
</organism>
<keyword evidence="11" id="KW-0732">Signal</keyword>
<dbReference type="Gene3D" id="2.60.310.20">
    <property type="match status" value="1"/>
</dbReference>
<dbReference type="PRINTS" id="PR00092">
    <property type="entry name" value="TYROSINASE"/>
</dbReference>
<evidence type="ECO:0000256" key="9">
    <source>
        <dbReference type="ARBA" id="ARBA00048233"/>
    </source>
</evidence>
<evidence type="ECO:0000256" key="8">
    <source>
        <dbReference type="ARBA" id="ARBA00023101"/>
    </source>
</evidence>
<evidence type="ECO:0000256" key="11">
    <source>
        <dbReference type="SAM" id="SignalP"/>
    </source>
</evidence>
<dbReference type="Gene3D" id="1.10.1280.10">
    <property type="entry name" value="Di-copper center containing domain from catechol oxidase"/>
    <property type="match status" value="1"/>
</dbReference>
<name>A0AAV9UB47_9PEZI</name>
<keyword evidence="15" id="KW-1185">Reference proteome</keyword>
<keyword evidence="7" id="KW-0503">Monooxygenase</keyword>
<evidence type="ECO:0000259" key="13">
    <source>
        <dbReference type="PROSITE" id="PS00498"/>
    </source>
</evidence>
<dbReference type="PANTHER" id="PTHR11474">
    <property type="entry name" value="TYROSINASE FAMILY MEMBER"/>
    <property type="match status" value="1"/>
</dbReference>
<evidence type="ECO:0000256" key="1">
    <source>
        <dbReference type="ARBA" id="ARBA00001973"/>
    </source>
</evidence>
<accession>A0AAV9UB47</accession>
<proteinExistence type="inferred from homology"/>
<dbReference type="AlphaFoldDB" id="A0AAV9UB47"/>
<gene>
    <name evidence="14" type="ORF">TWF696_009474</name>
</gene>
<keyword evidence="8" id="KW-0470">Melanin biosynthesis</keyword>
<evidence type="ECO:0000313" key="15">
    <source>
        <dbReference type="Proteomes" id="UP001375240"/>
    </source>
</evidence>
<feature type="signal peptide" evidence="11">
    <location>
        <begin position="1"/>
        <end position="24"/>
    </location>
</feature>
<feature type="domain" description="Tyrosinase copper-binding" evidence="13">
    <location>
        <begin position="334"/>
        <end position="345"/>
    </location>
</feature>
<dbReference type="PROSITE" id="PS00498">
    <property type="entry name" value="TYROSINASE_2"/>
    <property type="match status" value="1"/>
</dbReference>
<dbReference type="EMBL" id="JAVHNQ010000009">
    <property type="protein sequence ID" value="KAK6338663.1"/>
    <property type="molecule type" value="Genomic_DNA"/>
</dbReference>
<comment type="catalytic activity">
    <reaction evidence="10">
        <text>L-tyrosine + O2 = L-dopaquinone + H2O</text>
        <dbReference type="Rhea" id="RHEA:18117"/>
        <dbReference type="ChEBI" id="CHEBI:15377"/>
        <dbReference type="ChEBI" id="CHEBI:15379"/>
        <dbReference type="ChEBI" id="CHEBI:57924"/>
        <dbReference type="ChEBI" id="CHEBI:58315"/>
        <dbReference type="EC" id="1.14.18.1"/>
    </reaction>
</comment>
<evidence type="ECO:0000313" key="14">
    <source>
        <dbReference type="EMBL" id="KAK6338663.1"/>
    </source>
</evidence>
<sequence length="645" mass="70877">MAAWSSLKWAVAATCAMGLMQAEALPTVAGRDSTMESFTGLLRRQQNNFFAFSGVQQGLGPAKDQVPLRKEIREMIANPAEFNLFLLAMQRFQQMSQQDEKSYYAIAGIHGRPFKAWDKVTGNGQPNNGYCTHKDVLFLPWHRPYLALYEQLIWEHARDVVNEFPEPKKAAYNAVLPTLRIPYWDWASNSTIPREIGELATIQVDTPKGQQTIPNPLYSYKFTDINEFSDLQSPLGKLKETVRYPQVVNGAYTSQIDPLNRVMENAAGGLTSTVYKVLTSYKDFNLVSTSGRNKHTGRPLDSLESIHDNIHNAIGGPIGGPTGHMADISMAAFDPIFFLHHTNIDRLFAIWQEINPTGYTLSGQSDFGTFTIETGTKESLDTPLTPFHQTGSAYYTSASAARTQTFGYTYAETNDWNIPPQERVNKVIAIINRIYGQDAPAGAIGVALTLPVPKGSNAPMIPSNQPLNTPPPPGVLAGYKKNIVQDGKYNEWAAEIQVNQAALNGQFRIYVFLGDVSDDASQWDTAKSFIGTFSVLTPMEGVHSHIAEGTVQLTAALLNKIARSEIENLKRETVTPYLLKNLKLKVAGAGGKAADIKTVTDLKVTVSSATVTLPKSESEVPKWDAAEVAIDFIDVPKGVFTPVGN</sequence>
<dbReference type="PROSITE" id="PS00497">
    <property type="entry name" value="TYROSINASE_1"/>
    <property type="match status" value="1"/>
</dbReference>
<dbReference type="GO" id="GO:0004503">
    <property type="term" value="F:tyrosinase activity"/>
    <property type="evidence" value="ECO:0007669"/>
    <property type="project" value="UniProtKB-EC"/>
</dbReference>
<dbReference type="InterPro" id="IPR008922">
    <property type="entry name" value="Di-copper_centre_dom_sf"/>
</dbReference>
<evidence type="ECO:0000259" key="12">
    <source>
        <dbReference type="PROSITE" id="PS00497"/>
    </source>
</evidence>
<evidence type="ECO:0000256" key="3">
    <source>
        <dbReference type="ARBA" id="ARBA00011906"/>
    </source>
</evidence>
<evidence type="ECO:0000256" key="2">
    <source>
        <dbReference type="ARBA" id="ARBA00009928"/>
    </source>
</evidence>
<dbReference type="SUPFAM" id="SSF48056">
    <property type="entry name" value="Di-copper centre-containing domain"/>
    <property type="match status" value="1"/>
</dbReference>
<comment type="catalytic activity">
    <reaction evidence="9">
        <text>2 L-dopa + O2 = 2 L-dopaquinone + 2 H2O</text>
        <dbReference type="Rhea" id="RHEA:34287"/>
        <dbReference type="ChEBI" id="CHEBI:15377"/>
        <dbReference type="ChEBI" id="CHEBI:15379"/>
        <dbReference type="ChEBI" id="CHEBI:57504"/>
        <dbReference type="ChEBI" id="CHEBI:57924"/>
        <dbReference type="EC" id="1.14.18.1"/>
    </reaction>
</comment>
<evidence type="ECO:0000256" key="7">
    <source>
        <dbReference type="ARBA" id="ARBA00023033"/>
    </source>
</evidence>
<dbReference type="PANTHER" id="PTHR11474:SF76">
    <property type="entry name" value="SHKT DOMAIN-CONTAINING PROTEIN"/>
    <property type="match status" value="1"/>
</dbReference>
<evidence type="ECO:0000256" key="10">
    <source>
        <dbReference type="ARBA" id="ARBA00048881"/>
    </source>
</evidence>
<keyword evidence="5" id="KW-0560">Oxidoreductase</keyword>
<evidence type="ECO:0000256" key="6">
    <source>
        <dbReference type="ARBA" id="ARBA00023008"/>
    </source>
</evidence>
<keyword evidence="6" id="KW-0186">Copper</keyword>
<dbReference type="InterPro" id="IPR002227">
    <property type="entry name" value="Tyrosinase_Cu-bd"/>
</dbReference>
<protein>
    <recommendedName>
        <fullName evidence="3">tyrosinase</fullName>
        <ecNumber evidence="3">1.14.18.1</ecNumber>
    </recommendedName>
</protein>
<dbReference type="GO" id="GO:0042438">
    <property type="term" value="P:melanin biosynthetic process"/>
    <property type="evidence" value="ECO:0007669"/>
    <property type="project" value="UniProtKB-KW"/>
</dbReference>
<dbReference type="EC" id="1.14.18.1" evidence="3"/>
<comment type="cofactor">
    <cofactor evidence="1">
        <name>Cu(2+)</name>
        <dbReference type="ChEBI" id="CHEBI:29036"/>
    </cofactor>
</comment>
<dbReference type="Pfam" id="PF18132">
    <property type="entry name" value="Tyrosinase_C"/>
    <property type="match status" value="1"/>
</dbReference>
<dbReference type="GO" id="GO:0046872">
    <property type="term" value="F:metal ion binding"/>
    <property type="evidence" value="ECO:0007669"/>
    <property type="project" value="UniProtKB-KW"/>
</dbReference>
<reference evidence="14 15" key="1">
    <citation type="submission" date="2019-10" db="EMBL/GenBank/DDBJ databases">
        <authorList>
            <person name="Palmer J.M."/>
        </authorList>
    </citation>
    <scope>NUCLEOTIDE SEQUENCE [LARGE SCALE GENOMIC DNA]</scope>
    <source>
        <strain evidence="14 15">TWF696</strain>
    </source>
</reference>